<keyword evidence="1" id="KW-0863">Zinc-finger</keyword>
<comment type="caution">
    <text evidence="4">The sequence shown here is derived from an EMBL/GenBank/DDBJ whole genome shotgun (WGS) entry which is preliminary data.</text>
</comment>
<dbReference type="RefSeq" id="WP_171441958.1">
    <property type="nucleotide sequence ID" value="NZ_JABFNS010000145.1"/>
</dbReference>
<feature type="domain" description="SWIM-type" evidence="3">
    <location>
        <begin position="451"/>
        <end position="492"/>
    </location>
</feature>
<organism evidence="4 5">
    <name type="scientific">Myxococcus xanthus</name>
    <dbReference type="NCBI Taxonomy" id="34"/>
    <lineage>
        <taxon>Bacteria</taxon>
        <taxon>Pseudomonadati</taxon>
        <taxon>Myxococcota</taxon>
        <taxon>Myxococcia</taxon>
        <taxon>Myxococcales</taxon>
        <taxon>Cystobacterineae</taxon>
        <taxon>Myxococcaceae</taxon>
        <taxon>Myxococcus</taxon>
    </lineage>
</organism>
<accession>A0A7Y4MRQ8</accession>
<sequence length="532" mass="58968">MTASSFLYATPSVFESTRERAQLSLSADVHRPVRFHARVARDILSLRMALQALGGLIWQSDAWDETWGGGLLDPLITVHPDRVFFEAFSQDQSAYGLVIVDRGLFEPEGEVRCGTTNVDFTAWLWAALAEMRSTRETHLRIGPEGLDVRTTGAGGRFEQKVDVPEPWVRGLLQLQGGMAMPGTRLTARPVDLLAAVRFLSHTKAKVSPRALRYELHPGEDARLMLEPWEHSVPLKGAAHGYTAPRIIRAWGRRRLRLLEPLLPYAERVDIYLKGRALPHFYVAHLPGGVRFLLGLSGWTANHWTNTAGMDLLLEPARDSALAERVLGVLRERFHASTEDVATALGVDTARAAGALAAQCAAGRALFDVEARRWRHRELFATPVDLGRLYPPDARREEVERLEAAGEVEVTSAAPRETRKIRTLPTPEGPVTREVVHRDWVVHGRAGPQSGVELVMNDEDRLLFGRCGCAYFSEHLLNQGPCAHLLALSRLARAQRRELRSSEPASADALAARAAEADARRRPTEALDPGDDE</sequence>
<dbReference type="Proteomes" id="UP000533080">
    <property type="component" value="Unassembled WGS sequence"/>
</dbReference>
<keyword evidence="1" id="KW-0862">Zinc</keyword>
<gene>
    <name evidence="4" type="ORF">HNV28_15395</name>
</gene>
<keyword evidence="1" id="KW-0479">Metal-binding</keyword>
<evidence type="ECO:0000313" key="4">
    <source>
        <dbReference type="EMBL" id="NOJ79707.1"/>
    </source>
</evidence>
<evidence type="ECO:0000256" key="1">
    <source>
        <dbReference type="PROSITE-ProRule" id="PRU00325"/>
    </source>
</evidence>
<dbReference type="EMBL" id="JABFNT010000043">
    <property type="protein sequence ID" value="NOJ79707.1"/>
    <property type="molecule type" value="Genomic_DNA"/>
</dbReference>
<feature type="compositionally biased region" description="Low complexity" evidence="2">
    <location>
        <begin position="501"/>
        <end position="513"/>
    </location>
</feature>
<evidence type="ECO:0000256" key="2">
    <source>
        <dbReference type="SAM" id="MobiDB-lite"/>
    </source>
</evidence>
<dbReference type="AlphaFoldDB" id="A0A7Y4MRQ8"/>
<name>A0A7Y4MRQ8_MYXXA</name>
<dbReference type="GO" id="GO:0008270">
    <property type="term" value="F:zinc ion binding"/>
    <property type="evidence" value="ECO:0007669"/>
    <property type="project" value="UniProtKB-KW"/>
</dbReference>
<reference evidence="4 5" key="1">
    <citation type="submission" date="2020-05" db="EMBL/GenBank/DDBJ databases">
        <authorList>
            <person name="Whitworth D."/>
        </authorList>
    </citation>
    <scope>NUCLEOTIDE SEQUENCE [LARGE SCALE GENOMIC DNA]</scope>
    <source>
        <strain evidence="4 5">AM005</strain>
    </source>
</reference>
<evidence type="ECO:0000259" key="3">
    <source>
        <dbReference type="PROSITE" id="PS50966"/>
    </source>
</evidence>
<dbReference type="PROSITE" id="PS50966">
    <property type="entry name" value="ZF_SWIM"/>
    <property type="match status" value="1"/>
</dbReference>
<dbReference type="InterPro" id="IPR007527">
    <property type="entry name" value="Znf_SWIM"/>
</dbReference>
<feature type="region of interest" description="Disordered" evidence="2">
    <location>
        <begin position="496"/>
        <end position="532"/>
    </location>
</feature>
<proteinExistence type="predicted"/>
<feature type="compositionally biased region" description="Basic and acidic residues" evidence="2">
    <location>
        <begin position="514"/>
        <end position="524"/>
    </location>
</feature>
<evidence type="ECO:0000313" key="5">
    <source>
        <dbReference type="Proteomes" id="UP000533080"/>
    </source>
</evidence>
<protein>
    <recommendedName>
        <fullName evidence="3">SWIM-type domain-containing protein</fullName>
    </recommendedName>
</protein>